<reference evidence="1 2" key="1">
    <citation type="submission" date="2018-05" db="EMBL/GenBank/DDBJ databases">
        <title>Complete genome sequencing of three human clinical isolates of Staphylococcus caprae reveals virulence factors similar to those of S. epidermidis and S. capitis.</title>
        <authorList>
            <person name="Watanabe S."/>
            <person name="Cui L."/>
        </authorList>
    </citation>
    <scope>NUCLEOTIDE SEQUENCE [LARGE SCALE GENOMIC DNA]</scope>
    <source>
        <strain evidence="1 2">JMUB590</strain>
    </source>
</reference>
<organism evidence="1 2">
    <name type="scientific">Staphylococcus caprae</name>
    <dbReference type="NCBI Taxonomy" id="29380"/>
    <lineage>
        <taxon>Bacteria</taxon>
        <taxon>Bacillati</taxon>
        <taxon>Bacillota</taxon>
        <taxon>Bacilli</taxon>
        <taxon>Bacillales</taxon>
        <taxon>Staphylococcaceae</taxon>
        <taxon>Staphylococcus</taxon>
    </lineage>
</organism>
<keyword evidence="2" id="KW-1185">Reference proteome</keyword>
<accession>A0ABN5W5W9</accession>
<dbReference type="EMBL" id="AP018586">
    <property type="protein sequence ID" value="BBD93130.1"/>
    <property type="molecule type" value="Genomic_DNA"/>
</dbReference>
<dbReference type="GeneID" id="58051812"/>
<sequence length="72" mass="8527">MNDWKINNYSNRKFLIQKNDNDISIVEPIDNGSFKILAEFNLSNENHVNTYDDNLYISVKNENEEISIFDKK</sequence>
<name>A0ABN5W5W9_9STAP</name>
<dbReference type="RefSeq" id="WP_002441617.1">
    <property type="nucleotide sequence ID" value="NZ_AP018585.1"/>
</dbReference>
<evidence type="ECO:0000313" key="2">
    <source>
        <dbReference type="Proteomes" id="UP000274772"/>
    </source>
</evidence>
<protein>
    <submittedName>
        <fullName evidence="1">Uncharacterized protein</fullName>
    </submittedName>
</protein>
<dbReference type="Proteomes" id="UP000274772">
    <property type="component" value="Chromosome"/>
</dbReference>
<gene>
    <name evidence="1" type="ORF">JMUB590_2075</name>
</gene>
<proteinExistence type="predicted"/>
<evidence type="ECO:0000313" key="1">
    <source>
        <dbReference type="EMBL" id="BBD93130.1"/>
    </source>
</evidence>